<accession>A0A089WVU6</accession>
<dbReference type="InterPro" id="IPR025714">
    <property type="entry name" value="Methyltranfer_dom"/>
</dbReference>
<dbReference type="eggNOG" id="COG2226">
    <property type="taxonomic scope" value="Bacteria"/>
</dbReference>
<dbReference type="KEGG" id="psw:LK03_16105"/>
<protein>
    <submittedName>
        <fullName evidence="2">Methylase</fullName>
    </submittedName>
</protein>
<dbReference type="STRING" id="157783.LK03_16105"/>
<reference evidence="2 3" key="1">
    <citation type="submission" date="2014-09" db="EMBL/GenBank/DDBJ databases">
        <authorList>
            <person name="Chan K.-G."/>
        </authorList>
    </citation>
    <scope>NUCLEOTIDE SEQUENCE [LARGE SCALE GENOMIC DNA]</scope>
    <source>
        <strain evidence="2 3">ND07</strain>
    </source>
</reference>
<dbReference type="GO" id="GO:0032259">
    <property type="term" value="P:methylation"/>
    <property type="evidence" value="ECO:0007669"/>
    <property type="project" value="UniProtKB-KW"/>
</dbReference>
<dbReference type="AlphaFoldDB" id="A0A089WVU6"/>
<dbReference type="EMBL" id="CP009455">
    <property type="protein sequence ID" value="AIR90702.1"/>
    <property type="molecule type" value="Genomic_DNA"/>
</dbReference>
<keyword evidence="2" id="KW-0808">Transferase</keyword>
<dbReference type="SUPFAM" id="SSF53335">
    <property type="entry name" value="S-adenosyl-L-methionine-dependent methyltransferases"/>
    <property type="match status" value="1"/>
</dbReference>
<dbReference type="Pfam" id="PF13847">
    <property type="entry name" value="Methyltransf_31"/>
    <property type="match status" value="1"/>
</dbReference>
<feature type="domain" description="Methyltransferase" evidence="1">
    <location>
        <begin position="57"/>
        <end position="162"/>
    </location>
</feature>
<evidence type="ECO:0000313" key="2">
    <source>
        <dbReference type="EMBL" id="AIR90702.1"/>
    </source>
</evidence>
<dbReference type="RefSeq" id="WP_038413332.1">
    <property type="nucleotide sequence ID" value="NZ_CP009455.1"/>
</dbReference>
<dbReference type="PANTHER" id="PTHR43861:SF1">
    <property type="entry name" value="TRANS-ACONITATE 2-METHYLTRANSFERASE"/>
    <property type="match status" value="1"/>
</dbReference>
<dbReference type="Proteomes" id="UP000029493">
    <property type="component" value="Chromosome"/>
</dbReference>
<evidence type="ECO:0000259" key="1">
    <source>
        <dbReference type="Pfam" id="PF13847"/>
    </source>
</evidence>
<sequence length="267" mass="29559">MPCTDDVIAHNREAWNASAPQHRDTPAWQRLCDAVRNERFNCFDATLNTLLSQLDLSGKRVIQLGCNNGREVLSLFALGAREAVGVDQSAAFLEHAQALSALSPHAPTFIEADIHHLPASLTQHFDVALITIGVLNWMPDLGAFLRHVASTLVPGGHLVIYETHPFLEVFEPSAADPWQVARSYFQREPLVEDGAIVYEGQGQAIGLPSYWHLYTLGDLFNGLLAAGLHLRGFAEYAHSNREDLYDLYEQGGERQVPMCYTLVAQKA</sequence>
<dbReference type="Gene3D" id="3.40.50.150">
    <property type="entry name" value="Vaccinia Virus protein VP39"/>
    <property type="match status" value="1"/>
</dbReference>
<dbReference type="InterPro" id="IPR029063">
    <property type="entry name" value="SAM-dependent_MTases_sf"/>
</dbReference>
<dbReference type="CDD" id="cd02440">
    <property type="entry name" value="AdoMet_MTases"/>
    <property type="match status" value="1"/>
</dbReference>
<gene>
    <name evidence="2" type="ORF">LK03_16105</name>
</gene>
<dbReference type="OrthoDB" id="8385759at2"/>
<proteinExistence type="predicted"/>
<evidence type="ECO:0000313" key="3">
    <source>
        <dbReference type="Proteomes" id="UP000029493"/>
    </source>
</evidence>
<keyword evidence="3" id="KW-1185">Reference proteome</keyword>
<name>A0A089WVU6_9PSED</name>
<keyword evidence="2" id="KW-0489">Methyltransferase</keyword>
<dbReference type="GO" id="GO:0008168">
    <property type="term" value="F:methyltransferase activity"/>
    <property type="evidence" value="ECO:0007669"/>
    <property type="project" value="UniProtKB-KW"/>
</dbReference>
<dbReference type="PANTHER" id="PTHR43861">
    <property type="entry name" value="TRANS-ACONITATE 2-METHYLTRANSFERASE-RELATED"/>
    <property type="match status" value="1"/>
</dbReference>
<organism evidence="2 3">
    <name type="scientific">Pseudomonas cremoricolorata</name>
    <dbReference type="NCBI Taxonomy" id="157783"/>
    <lineage>
        <taxon>Bacteria</taxon>
        <taxon>Pseudomonadati</taxon>
        <taxon>Pseudomonadota</taxon>
        <taxon>Gammaproteobacteria</taxon>
        <taxon>Pseudomonadales</taxon>
        <taxon>Pseudomonadaceae</taxon>
        <taxon>Pseudomonas</taxon>
    </lineage>
</organism>